<evidence type="ECO:0000256" key="1">
    <source>
        <dbReference type="SAM" id="Phobius"/>
    </source>
</evidence>
<sequence length="660" mass="69157">MLEALTHSLVTLFAFEHMLYLLLGTTLGFFIGLLPGLGGIVGLSLMLPFIYGMDPISAFALLVGLLAVLPTSDTFASVLMGIPGSAASQATVLDGFALSKRGEAARALSAAFSASLVGGLFGAAILTVLVIAARPLILSFGSSELFAMTLFGLSMVGVLSGSSLAKGIGACALGLVFGSIGAAPATGEYRMDFGSIYLGDGIPLIVVALAVFALPEIVDLIRKNQAISGSGHMGTGFMRGVRDTIANWWLVLRCSGIGAIVGVIPGLGNSVVDWISYGHAVQTSRDKSEFGKGDIRGVIAPESANNSTTGGGLFPTLLFGIPGSGAMAIFLAGMVLLGVQPGPSMADPNKNLHLTYTAVWSLALANVFGTIMCIIFAPLISRITTIRYTIIAPFMILIITFAAFQSTRSLYDLVALVGVGLIGIMLRRFGWPRPAFLVGFVLATQLETYFYHAVQFHGTGFLLKPMPLLIIGLSVISVWVAIRKRPEGATGRIETEGSGAGSAAAGSMLPQLLFTSLIAIALAFAIYEGAQRSFLGGIFPILAGAAGLLAVVWVLIPQARNSLGSNVNYDTEANSGEVSMWPILTWFAALIIGVALVGFVISITLFFIFFCRKISKLSWPMSLVLTAAAIAGMLVLANALNLVFPGGVLQNMYNLPWPLR</sequence>
<dbReference type="AlphaFoldDB" id="A0A916W5T2"/>
<feature type="transmembrane region" description="Helical" evidence="1">
    <location>
        <begin position="75"/>
        <end position="98"/>
    </location>
</feature>
<feature type="domain" description="DUF112" evidence="2">
    <location>
        <begin position="18"/>
        <end position="437"/>
    </location>
</feature>
<feature type="transmembrane region" description="Helical" evidence="1">
    <location>
        <begin position="461"/>
        <end position="482"/>
    </location>
</feature>
<evidence type="ECO:0000259" key="2">
    <source>
        <dbReference type="Pfam" id="PF01970"/>
    </source>
</evidence>
<evidence type="ECO:0000313" key="3">
    <source>
        <dbReference type="EMBL" id="GGA68997.1"/>
    </source>
</evidence>
<feature type="transmembrane region" description="Helical" evidence="1">
    <location>
        <begin position="49"/>
        <end position="69"/>
    </location>
</feature>
<name>A0A916W5T2_9HYPH</name>
<keyword evidence="4" id="KW-1185">Reference proteome</keyword>
<feature type="transmembrane region" description="Helical" evidence="1">
    <location>
        <begin position="145"/>
        <end position="161"/>
    </location>
</feature>
<gene>
    <name evidence="3" type="ORF">GCM10011385_23560</name>
</gene>
<feature type="transmembrane region" description="Helical" evidence="1">
    <location>
        <begin position="583"/>
        <end position="611"/>
    </location>
</feature>
<evidence type="ECO:0000313" key="4">
    <source>
        <dbReference type="Proteomes" id="UP000636264"/>
    </source>
</evidence>
<feature type="transmembrane region" description="Helical" evidence="1">
    <location>
        <begin position="193"/>
        <end position="214"/>
    </location>
</feature>
<feature type="transmembrane region" description="Helical" evidence="1">
    <location>
        <begin position="110"/>
        <end position="133"/>
    </location>
</feature>
<feature type="transmembrane region" description="Helical" evidence="1">
    <location>
        <begin position="534"/>
        <end position="556"/>
    </location>
</feature>
<dbReference type="Pfam" id="PF01970">
    <property type="entry name" value="TctA"/>
    <property type="match status" value="1"/>
</dbReference>
<organism evidence="3 4">
    <name type="scientific">Nitratireductor aestuarii</name>
    <dbReference type="NCBI Taxonomy" id="1735103"/>
    <lineage>
        <taxon>Bacteria</taxon>
        <taxon>Pseudomonadati</taxon>
        <taxon>Pseudomonadota</taxon>
        <taxon>Alphaproteobacteria</taxon>
        <taxon>Hyphomicrobiales</taxon>
        <taxon>Phyllobacteriaceae</taxon>
        <taxon>Nitratireductor</taxon>
    </lineage>
</organism>
<feature type="transmembrane region" description="Helical" evidence="1">
    <location>
        <begin position="317"/>
        <end position="339"/>
    </location>
</feature>
<protein>
    <submittedName>
        <fullName evidence="3">Membrane protein</fullName>
    </submittedName>
</protein>
<feature type="transmembrane region" description="Helical" evidence="1">
    <location>
        <begin position="248"/>
        <end position="268"/>
    </location>
</feature>
<dbReference type="PANTHER" id="PTHR35342">
    <property type="entry name" value="TRICARBOXYLIC TRANSPORT PROTEIN"/>
    <property type="match status" value="1"/>
</dbReference>
<comment type="caution">
    <text evidence="3">The sequence shown here is derived from an EMBL/GenBank/DDBJ whole genome shotgun (WGS) entry which is preliminary data.</text>
</comment>
<feature type="transmembrane region" description="Helical" evidence="1">
    <location>
        <begin position="168"/>
        <end position="187"/>
    </location>
</feature>
<feature type="transmembrane region" description="Helical" evidence="1">
    <location>
        <begin position="359"/>
        <end position="380"/>
    </location>
</feature>
<accession>A0A916W5T2</accession>
<reference evidence="3" key="2">
    <citation type="submission" date="2020-09" db="EMBL/GenBank/DDBJ databases">
        <authorList>
            <person name="Sun Q."/>
            <person name="Zhou Y."/>
        </authorList>
    </citation>
    <scope>NUCLEOTIDE SEQUENCE</scope>
    <source>
        <strain evidence="3">CGMCC 1.15320</strain>
    </source>
</reference>
<keyword evidence="1" id="KW-0812">Transmembrane</keyword>
<feature type="transmembrane region" description="Helical" evidence="1">
    <location>
        <begin position="386"/>
        <end position="404"/>
    </location>
</feature>
<dbReference type="RefSeq" id="WP_188721255.1">
    <property type="nucleotide sequence ID" value="NZ_BMIF01000006.1"/>
</dbReference>
<feature type="transmembrane region" description="Helical" evidence="1">
    <location>
        <begin position="20"/>
        <end position="42"/>
    </location>
</feature>
<feature type="transmembrane region" description="Helical" evidence="1">
    <location>
        <begin position="435"/>
        <end position="454"/>
    </location>
</feature>
<reference evidence="3" key="1">
    <citation type="journal article" date="2014" name="Int. J. Syst. Evol. Microbiol.">
        <title>Complete genome sequence of Corynebacterium casei LMG S-19264T (=DSM 44701T), isolated from a smear-ripened cheese.</title>
        <authorList>
            <consortium name="US DOE Joint Genome Institute (JGI-PGF)"/>
            <person name="Walter F."/>
            <person name="Albersmeier A."/>
            <person name="Kalinowski J."/>
            <person name="Ruckert C."/>
        </authorList>
    </citation>
    <scope>NUCLEOTIDE SEQUENCE</scope>
    <source>
        <strain evidence="3">CGMCC 1.15320</strain>
    </source>
</reference>
<keyword evidence="1" id="KW-0472">Membrane</keyword>
<dbReference type="Proteomes" id="UP000636264">
    <property type="component" value="Unassembled WGS sequence"/>
</dbReference>
<dbReference type="EMBL" id="BMIF01000006">
    <property type="protein sequence ID" value="GGA68997.1"/>
    <property type="molecule type" value="Genomic_DNA"/>
</dbReference>
<proteinExistence type="predicted"/>
<feature type="transmembrane region" description="Helical" evidence="1">
    <location>
        <begin position="411"/>
        <end position="429"/>
    </location>
</feature>
<feature type="transmembrane region" description="Helical" evidence="1">
    <location>
        <begin position="623"/>
        <end position="644"/>
    </location>
</feature>
<dbReference type="InterPro" id="IPR002823">
    <property type="entry name" value="DUF112_TM"/>
</dbReference>
<keyword evidence="1" id="KW-1133">Transmembrane helix</keyword>
<feature type="transmembrane region" description="Helical" evidence="1">
    <location>
        <begin position="502"/>
        <end position="527"/>
    </location>
</feature>
<dbReference type="PANTHER" id="PTHR35342:SF5">
    <property type="entry name" value="TRICARBOXYLIC TRANSPORT PROTEIN"/>
    <property type="match status" value="1"/>
</dbReference>